<name>E9J2V7_SOLIN</name>
<protein>
    <recommendedName>
        <fullName evidence="1">C2H2-type domain-containing protein</fullName>
    </recommendedName>
</protein>
<evidence type="ECO:0000313" key="2">
    <source>
        <dbReference type="EMBL" id="EFZ12846.1"/>
    </source>
</evidence>
<dbReference type="HOGENOM" id="CLU_1965131_0_0_1"/>
<gene>
    <name evidence="2" type="ORF">SINV_12793</name>
</gene>
<sequence>GHKCDYCGTYLPESCNLMEHLCFHPFDEDMQELNVDDNALVTVVCKYQYDGLSKSTNNQCHQENNDDDDEQQEINIDKFLISCVATKQALFDHRIPASEQTNLKKQAHWQEMCNLMRGVLSVEEAKRR</sequence>
<dbReference type="OrthoDB" id="7555081at2759"/>
<dbReference type="InterPro" id="IPR013087">
    <property type="entry name" value="Znf_C2H2_type"/>
</dbReference>
<dbReference type="EMBL" id="GL768042">
    <property type="protein sequence ID" value="EFZ12846.1"/>
    <property type="molecule type" value="Genomic_DNA"/>
</dbReference>
<reference evidence="2" key="1">
    <citation type="journal article" date="2011" name="Proc. Natl. Acad. Sci. U.S.A.">
        <title>The genome of the fire ant Solenopsis invicta.</title>
        <authorList>
            <person name="Wurm Y."/>
            <person name="Wang J."/>
            <person name="Riba-Grognuz O."/>
            <person name="Corona M."/>
            <person name="Nygaard S."/>
            <person name="Hunt B.G."/>
            <person name="Ingram K.K."/>
            <person name="Falquet L."/>
            <person name="Nipitwattanaphon M."/>
            <person name="Gotzek D."/>
            <person name="Dijkstra M.B."/>
            <person name="Oettler J."/>
            <person name="Comtesse F."/>
            <person name="Shih C.J."/>
            <person name="Wu W.J."/>
            <person name="Yang C.C."/>
            <person name="Thomas J."/>
            <person name="Beaudoing E."/>
            <person name="Pradervand S."/>
            <person name="Flegel V."/>
            <person name="Cook E.D."/>
            <person name="Fabbretti R."/>
            <person name="Stockinger H."/>
            <person name="Long L."/>
            <person name="Farmerie W.G."/>
            <person name="Oakey J."/>
            <person name="Boomsma J.J."/>
            <person name="Pamilo P."/>
            <person name="Yi S.V."/>
            <person name="Heinze J."/>
            <person name="Goodisman M.A."/>
            <person name="Farinelli L."/>
            <person name="Harshman K."/>
            <person name="Hulo N."/>
            <person name="Cerutti L."/>
            <person name="Xenarios I."/>
            <person name="Shoemaker D."/>
            <person name="Keller L."/>
        </authorList>
    </citation>
    <scope>NUCLEOTIDE SEQUENCE [LARGE SCALE GENOMIC DNA]</scope>
</reference>
<feature type="non-terminal residue" evidence="2">
    <location>
        <position position="1"/>
    </location>
</feature>
<organism>
    <name type="scientific">Solenopsis invicta</name>
    <name type="common">Red imported fire ant</name>
    <name type="synonym">Solenopsis wagneri</name>
    <dbReference type="NCBI Taxonomy" id="13686"/>
    <lineage>
        <taxon>Eukaryota</taxon>
        <taxon>Metazoa</taxon>
        <taxon>Ecdysozoa</taxon>
        <taxon>Arthropoda</taxon>
        <taxon>Hexapoda</taxon>
        <taxon>Insecta</taxon>
        <taxon>Pterygota</taxon>
        <taxon>Neoptera</taxon>
        <taxon>Endopterygota</taxon>
        <taxon>Hymenoptera</taxon>
        <taxon>Apocrita</taxon>
        <taxon>Aculeata</taxon>
        <taxon>Formicoidea</taxon>
        <taxon>Formicidae</taxon>
        <taxon>Myrmicinae</taxon>
        <taxon>Solenopsis</taxon>
    </lineage>
</organism>
<feature type="domain" description="C2H2-type" evidence="1">
    <location>
        <begin position="4"/>
        <end position="24"/>
    </location>
</feature>
<accession>E9J2V7</accession>
<dbReference type="AlphaFoldDB" id="E9J2V7"/>
<dbReference type="PROSITE" id="PS00028">
    <property type="entry name" value="ZINC_FINGER_C2H2_1"/>
    <property type="match status" value="1"/>
</dbReference>
<evidence type="ECO:0000259" key="1">
    <source>
        <dbReference type="PROSITE" id="PS00028"/>
    </source>
</evidence>
<dbReference type="OMA" id="RNALWNE"/>
<proteinExistence type="predicted"/>
<feature type="non-terminal residue" evidence="2">
    <location>
        <position position="128"/>
    </location>
</feature>